<dbReference type="AlphaFoldDB" id="A0A9P4U264"/>
<reference evidence="1" key="1">
    <citation type="journal article" date="2020" name="Stud. Mycol.">
        <title>101 Dothideomycetes genomes: a test case for predicting lifestyles and emergence of pathogens.</title>
        <authorList>
            <person name="Haridas S."/>
            <person name="Albert R."/>
            <person name="Binder M."/>
            <person name="Bloem J."/>
            <person name="Labutti K."/>
            <person name="Salamov A."/>
            <person name="Andreopoulos B."/>
            <person name="Baker S."/>
            <person name="Barry K."/>
            <person name="Bills G."/>
            <person name="Bluhm B."/>
            <person name="Cannon C."/>
            <person name="Castanera R."/>
            <person name="Culley D."/>
            <person name="Daum C."/>
            <person name="Ezra D."/>
            <person name="Gonzalez J."/>
            <person name="Henrissat B."/>
            <person name="Kuo A."/>
            <person name="Liang C."/>
            <person name="Lipzen A."/>
            <person name="Lutzoni F."/>
            <person name="Magnuson J."/>
            <person name="Mondo S."/>
            <person name="Nolan M."/>
            <person name="Ohm R."/>
            <person name="Pangilinan J."/>
            <person name="Park H.-J."/>
            <person name="Ramirez L."/>
            <person name="Alfaro M."/>
            <person name="Sun H."/>
            <person name="Tritt A."/>
            <person name="Yoshinaga Y."/>
            <person name="Zwiers L.-H."/>
            <person name="Turgeon B."/>
            <person name="Goodwin S."/>
            <person name="Spatafora J."/>
            <person name="Crous P."/>
            <person name="Grigoriev I."/>
        </authorList>
    </citation>
    <scope>NUCLEOTIDE SEQUENCE</scope>
    <source>
        <strain evidence="1">CBS 130266</strain>
    </source>
</reference>
<keyword evidence="2" id="KW-1185">Reference proteome</keyword>
<organism evidence="1 2">
    <name type="scientific">Tothia fuscella</name>
    <dbReference type="NCBI Taxonomy" id="1048955"/>
    <lineage>
        <taxon>Eukaryota</taxon>
        <taxon>Fungi</taxon>
        <taxon>Dikarya</taxon>
        <taxon>Ascomycota</taxon>
        <taxon>Pezizomycotina</taxon>
        <taxon>Dothideomycetes</taxon>
        <taxon>Pleosporomycetidae</taxon>
        <taxon>Venturiales</taxon>
        <taxon>Cylindrosympodiaceae</taxon>
        <taxon>Tothia</taxon>
    </lineage>
</organism>
<evidence type="ECO:0000313" key="2">
    <source>
        <dbReference type="Proteomes" id="UP000800235"/>
    </source>
</evidence>
<dbReference type="EMBL" id="MU007013">
    <property type="protein sequence ID" value="KAF2435439.1"/>
    <property type="molecule type" value="Genomic_DNA"/>
</dbReference>
<evidence type="ECO:0000313" key="1">
    <source>
        <dbReference type="EMBL" id="KAF2435439.1"/>
    </source>
</evidence>
<accession>A0A9P4U264</accession>
<dbReference type="Proteomes" id="UP000800235">
    <property type="component" value="Unassembled WGS sequence"/>
</dbReference>
<protein>
    <submittedName>
        <fullName evidence="1">Uncharacterized protein</fullName>
    </submittedName>
</protein>
<comment type="caution">
    <text evidence="1">The sequence shown here is derived from an EMBL/GenBank/DDBJ whole genome shotgun (WGS) entry which is preliminary data.</text>
</comment>
<gene>
    <name evidence="1" type="ORF">EJ08DRAFT_337913</name>
</gene>
<name>A0A9P4U264_9PEZI</name>
<proteinExistence type="predicted"/>
<sequence>MQLSFSRRFSMLIVWGCCEVRGKLELGAIPSEVQDLLLMRNLIPDSIATDSVRKVCFAYLVIAFDQKWESLVFQF</sequence>